<proteinExistence type="predicted"/>
<protein>
    <recommendedName>
        <fullName evidence="8">Protein kinase domain-containing protein</fullName>
    </recommendedName>
</protein>
<evidence type="ECO:0000256" key="4">
    <source>
        <dbReference type="ARBA" id="ARBA00022777"/>
    </source>
</evidence>
<evidence type="ECO:0008006" key="8">
    <source>
        <dbReference type="Google" id="ProtNLM"/>
    </source>
</evidence>
<dbReference type="AlphaFoldDB" id="A0A1B0G8C0"/>
<evidence type="ECO:0000256" key="2">
    <source>
        <dbReference type="ARBA" id="ARBA00022679"/>
    </source>
</evidence>
<keyword evidence="4" id="KW-0418">Kinase</keyword>
<dbReference type="STRING" id="37546.A0A1B0G8C0"/>
<dbReference type="PhylomeDB" id="A0A1B0G8C0"/>
<keyword evidence="7" id="KW-1185">Reference proteome</keyword>
<dbReference type="Gene3D" id="1.10.510.10">
    <property type="entry name" value="Transferase(Phosphotransferase) domain 1"/>
    <property type="match status" value="1"/>
</dbReference>
<keyword evidence="5" id="KW-0067">ATP-binding</keyword>
<evidence type="ECO:0000313" key="6">
    <source>
        <dbReference type="EnsemblMetazoa" id="GMOY009559-PA"/>
    </source>
</evidence>
<reference evidence="6" key="1">
    <citation type="submission" date="2020-05" db="UniProtKB">
        <authorList>
            <consortium name="EnsemblMetazoa"/>
        </authorList>
    </citation>
    <scope>IDENTIFICATION</scope>
    <source>
        <strain evidence="6">Yale</strain>
    </source>
</reference>
<dbReference type="EMBL" id="CCAG010000230">
    <property type="status" value="NOT_ANNOTATED_CDS"/>
    <property type="molecule type" value="Genomic_DNA"/>
</dbReference>
<keyword evidence="1" id="KW-0723">Serine/threonine-protein kinase</keyword>
<dbReference type="Proteomes" id="UP000092444">
    <property type="component" value="Unassembled WGS sequence"/>
</dbReference>
<evidence type="ECO:0000313" key="7">
    <source>
        <dbReference type="Proteomes" id="UP000092444"/>
    </source>
</evidence>
<dbReference type="VEuPathDB" id="VectorBase:GMOY009559"/>
<keyword evidence="2" id="KW-0808">Transferase</keyword>
<dbReference type="EnsemblMetazoa" id="GMOY009559-RA">
    <property type="protein sequence ID" value="GMOY009559-PA"/>
    <property type="gene ID" value="GMOY009559"/>
</dbReference>
<evidence type="ECO:0000256" key="1">
    <source>
        <dbReference type="ARBA" id="ARBA00022527"/>
    </source>
</evidence>
<dbReference type="GO" id="GO:0005524">
    <property type="term" value="F:ATP binding"/>
    <property type="evidence" value="ECO:0007669"/>
    <property type="project" value="UniProtKB-KW"/>
</dbReference>
<dbReference type="SUPFAM" id="SSF56112">
    <property type="entry name" value="Protein kinase-like (PK-like)"/>
    <property type="match status" value="1"/>
</dbReference>
<keyword evidence="3" id="KW-0547">Nucleotide-binding</keyword>
<dbReference type="InterPro" id="IPR011009">
    <property type="entry name" value="Kinase-like_dom_sf"/>
</dbReference>
<organism evidence="6 7">
    <name type="scientific">Glossina morsitans morsitans</name>
    <name type="common">Savannah tsetse fly</name>
    <dbReference type="NCBI Taxonomy" id="37546"/>
    <lineage>
        <taxon>Eukaryota</taxon>
        <taxon>Metazoa</taxon>
        <taxon>Ecdysozoa</taxon>
        <taxon>Arthropoda</taxon>
        <taxon>Hexapoda</taxon>
        <taxon>Insecta</taxon>
        <taxon>Pterygota</taxon>
        <taxon>Neoptera</taxon>
        <taxon>Endopterygota</taxon>
        <taxon>Diptera</taxon>
        <taxon>Brachycera</taxon>
        <taxon>Muscomorpha</taxon>
        <taxon>Hippoboscoidea</taxon>
        <taxon>Glossinidae</taxon>
        <taxon>Glossina</taxon>
    </lineage>
</organism>
<evidence type="ECO:0000256" key="3">
    <source>
        <dbReference type="ARBA" id="ARBA00022741"/>
    </source>
</evidence>
<dbReference type="PANTHER" id="PTHR24351">
    <property type="entry name" value="RIBOSOMAL PROTEIN S6 KINASE"/>
    <property type="match status" value="1"/>
</dbReference>
<evidence type="ECO:0000256" key="5">
    <source>
        <dbReference type="ARBA" id="ARBA00022840"/>
    </source>
</evidence>
<sequence>MGIIYRDSKLEKIFLDVAKRSSSQSEDRAYTFCGTPGCTAQEILRGCGRDCTVDWWSIGVLTCEFEAGEGSNSFSEMDPILPSAVGEMTRGYLMAFRRYFMLNRFKPSHLRVLTRIERDLSLHTRARFFFEFS</sequence>
<dbReference type="GO" id="GO:0004674">
    <property type="term" value="F:protein serine/threonine kinase activity"/>
    <property type="evidence" value="ECO:0007669"/>
    <property type="project" value="UniProtKB-KW"/>
</dbReference>
<name>A0A1B0G8C0_GLOMM</name>
<accession>A0A1B0G8C0</accession>